<proteinExistence type="predicted"/>
<evidence type="ECO:0000313" key="3">
    <source>
        <dbReference type="EMBL" id="RJF90138.1"/>
    </source>
</evidence>
<dbReference type="Pfam" id="PF23213">
    <property type="entry name" value="DUF7065"/>
    <property type="match status" value="1"/>
</dbReference>
<feature type="domain" description="DUF7065" evidence="2">
    <location>
        <begin position="17"/>
        <end position="174"/>
    </location>
</feature>
<dbReference type="EMBL" id="QYUK01000011">
    <property type="protein sequence ID" value="RJF90138.1"/>
    <property type="molecule type" value="Genomic_DNA"/>
</dbReference>
<dbReference type="Proteomes" id="UP000284605">
    <property type="component" value="Unassembled WGS sequence"/>
</dbReference>
<organism evidence="3 4">
    <name type="scientific">Oleomonas cavernae</name>
    <dbReference type="NCBI Taxonomy" id="2320859"/>
    <lineage>
        <taxon>Bacteria</taxon>
        <taxon>Pseudomonadati</taxon>
        <taxon>Pseudomonadota</taxon>
        <taxon>Alphaproteobacteria</taxon>
        <taxon>Acetobacterales</taxon>
        <taxon>Acetobacteraceae</taxon>
        <taxon>Oleomonas</taxon>
    </lineage>
</organism>
<evidence type="ECO:0000313" key="4">
    <source>
        <dbReference type="Proteomes" id="UP000284605"/>
    </source>
</evidence>
<name>A0A418WJC1_9PROT</name>
<evidence type="ECO:0000259" key="2">
    <source>
        <dbReference type="Pfam" id="PF23213"/>
    </source>
</evidence>
<comment type="caution">
    <text evidence="3">The sequence shown here is derived from an EMBL/GenBank/DDBJ whole genome shotgun (WGS) entry which is preliminary data.</text>
</comment>
<feature type="domain" description="DUF7064" evidence="1">
    <location>
        <begin position="175"/>
        <end position="293"/>
    </location>
</feature>
<dbReference type="InterPro" id="IPR055492">
    <property type="entry name" value="DUF7064"/>
</dbReference>
<reference evidence="3 4" key="1">
    <citation type="submission" date="2018-09" db="EMBL/GenBank/DDBJ databases">
        <authorList>
            <person name="Zhu H."/>
        </authorList>
    </citation>
    <scope>NUCLEOTIDE SEQUENCE [LARGE SCALE GENOMIC DNA]</scope>
    <source>
        <strain evidence="3 4">K1W22B-8</strain>
    </source>
</reference>
<evidence type="ECO:0008006" key="5">
    <source>
        <dbReference type="Google" id="ProtNLM"/>
    </source>
</evidence>
<keyword evidence="4" id="KW-1185">Reference proteome</keyword>
<gene>
    <name evidence="3" type="ORF">D3874_22585</name>
</gene>
<evidence type="ECO:0000259" key="1">
    <source>
        <dbReference type="Pfam" id="PF23212"/>
    </source>
</evidence>
<dbReference type="InterPro" id="IPR055493">
    <property type="entry name" value="DUF7065"/>
</dbReference>
<dbReference type="Pfam" id="PF23212">
    <property type="entry name" value="DUF7064"/>
    <property type="match status" value="1"/>
</dbReference>
<dbReference type="AlphaFoldDB" id="A0A418WJC1"/>
<accession>A0A418WJC1</accession>
<dbReference type="RefSeq" id="WP_119782445.1">
    <property type="nucleotide sequence ID" value="NZ_QYUK01000011.1"/>
</dbReference>
<dbReference type="SUPFAM" id="SSF159245">
    <property type="entry name" value="AttH-like"/>
    <property type="match status" value="1"/>
</dbReference>
<protein>
    <recommendedName>
        <fullName evidence="5">DUF2804 domain-containing protein</fullName>
    </recommendedName>
</protein>
<dbReference type="OrthoDB" id="9763983at2"/>
<sequence>MNQSHETYEGLVAGDGNPRWGQSYYYNAYDPETRVGLLIRLGFLESQPEANSWLIVFKDGLPLFARTNLNLPYTPQRPAGGVDIAGMRIHAEIPLKRTRISFSSPDCAFDLAWDELHPLADCIAMTADKDGSFAREVAHIHLEGTSTITGHLVHRGQRIEINGKGFRDIAAGIRNWDALHHYRLAWPVFDNGMAFAGIRGISTAGQSAYMRMMHDGSAWRRVVSIEDELELCDDGLAVKEARWAFVDELGRRFEMTAKPLFSWLFPVDTFVVREHLMEFRLGDGTVGYGLHETGYRLPWTGIAS</sequence>